<protein>
    <recommendedName>
        <fullName evidence="3">Preprotein translocase subunit SecB</fullName>
    </recommendedName>
</protein>
<dbReference type="RefSeq" id="WP_225428505.1">
    <property type="nucleotide sequence ID" value="NZ_AZDV01000026.1"/>
</dbReference>
<sequence length="140" mass="15481">MSALEFTGYTVEEQRYQRNKKFKAMGRPINLKPQLTVTTAFDGETINVLLGVRVGKLDHDPFAVVVQLQGEFLYHASQDHAGLGVDTLIRNNAVAILYPYVRTLISNLTNASNDYPAFILPTIDVAQVLKEQAQSAEAAD</sequence>
<gene>
    <name evidence="1" type="ORF">FD25_GL000494</name>
</gene>
<evidence type="ECO:0008006" key="3">
    <source>
        <dbReference type="Google" id="ProtNLM"/>
    </source>
</evidence>
<evidence type="ECO:0000313" key="1">
    <source>
        <dbReference type="EMBL" id="KRK94527.1"/>
    </source>
</evidence>
<proteinExistence type="predicted"/>
<organism evidence="1 2">
    <name type="scientific">Levilactobacillus acidifarinae DSM 19394 = JCM 15949</name>
    <dbReference type="NCBI Taxonomy" id="1423715"/>
    <lineage>
        <taxon>Bacteria</taxon>
        <taxon>Bacillati</taxon>
        <taxon>Bacillota</taxon>
        <taxon>Bacilli</taxon>
        <taxon>Lactobacillales</taxon>
        <taxon>Lactobacillaceae</taxon>
        <taxon>Levilactobacillus</taxon>
    </lineage>
</organism>
<keyword evidence="2" id="KW-1185">Reference proteome</keyword>
<dbReference type="PATRIC" id="fig|1423715.3.peg.518"/>
<evidence type="ECO:0000313" key="2">
    <source>
        <dbReference type="Proteomes" id="UP000051955"/>
    </source>
</evidence>
<dbReference type="Proteomes" id="UP000051955">
    <property type="component" value="Unassembled WGS sequence"/>
</dbReference>
<dbReference type="SUPFAM" id="SSF54611">
    <property type="entry name" value="SecB-like"/>
    <property type="match status" value="1"/>
</dbReference>
<comment type="caution">
    <text evidence="1">The sequence shown here is derived from an EMBL/GenBank/DDBJ whole genome shotgun (WGS) entry which is preliminary data.</text>
</comment>
<dbReference type="InterPro" id="IPR035958">
    <property type="entry name" value="SecB-like_sf"/>
</dbReference>
<dbReference type="Gene3D" id="3.10.420.10">
    <property type="entry name" value="SecB-like"/>
    <property type="match status" value="1"/>
</dbReference>
<reference evidence="1 2" key="1">
    <citation type="journal article" date="2015" name="Genome Announc.">
        <title>Expanding the biotechnology potential of lactobacilli through comparative genomics of 213 strains and associated genera.</title>
        <authorList>
            <person name="Sun Z."/>
            <person name="Harris H.M."/>
            <person name="McCann A."/>
            <person name="Guo C."/>
            <person name="Argimon S."/>
            <person name="Zhang W."/>
            <person name="Yang X."/>
            <person name="Jeffery I.B."/>
            <person name="Cooney J.C."/>
            <person name="Kagawa T.F."/>
            <person name="Liu W."/>
            <person name="Song Y."/>
            <person name="Salvetti E."/>
            <person name="Wrobel A."/>
            <person name="Rasinkangas P."/>
            <person name="Parkhill J."/>
            <person name="Rea M.C."/>
            <person name="O'Sullivan O."/>
            <person name="Ritari J."/>
            <person name="Douillard F.P."/>
            <person name="Paul Ross R."/>
            <person name="Yang R."/>
            <person name="Briner A.E."/>
            <person name="Felis G.E."/>
            <person name="de Vos W.M."/>
            <person name="Barrangou R."/>
            <person name="Klaenhammer T.R."/>
            <person name="Caufield P.W."/>
            <person name="Cui Y."/>
            <person name="Zhang H."/>
            <person name="O'Toole P.W."/>
        </authorList>
    </citation>
    <scope>NUCLEOTIDE SEQUENCE [LARGE SCALE GENOMIC DNA]</scope>
    <source>
        <strain evidence="1 2">DSM 19394</strain>
    </source>
</reference>
<dbReference type="STRING" id="1423715.FD25_GL000494"/>
<accession>A0A0R1LFT6</accession>
<dbReference type="AlphaFoldDB" id="A0A0R1LFT6"/>
<dbReference type="EMBL" id="AZDV01000026">
    <property type="protein sequence ID" value="KRK94527.1"/>
    <property type="molecule type" value="Genomic_DNA"/>
</dbReference>
<name>A0A0R1LFT6_9LACO</name>